<dbReference type="AlphaFoldDB" id="M4BVV0"/>
<reference evidence="2" key="2">
    <citation type="submission" date="2015-06" db="UniProtKB">
        <authorList>
            <consortium name="EnsemblProtists"/>
        </authorList>
    </citation>
    <scope>IDENTIFICATION</scope>
    <source>
        <strain evidence="2">Emoy2</strain>
    </source>
</reference>
<sequence>MASSAIGACSLSLKHVVTVGAPTLDRWVELKRGTKNVGRIRLQMRLVDVSPSSGQDCDDAGTDGREQQERDTHLSVPAEETVEDIAARSKKSSRRGHKYHRSARRFDGRPVTNTALASSCSTNSSSSSRSSRRSSSHLASDKDGNLKRVSTARQPLRNHSGSATSSESIDDSDPVSDASGSPVVSPRHERSSSEDGSVFCDVESSFAMDRRLTKGATSSPWMTAAAVKSFARHQGLWEISNTGWADNYTKSSMSSSISDPRGSSRMDFDDDDDDEWNIGTTKESRTNRPASIALSSVASSAFDARESSRLSFWDSESEDEESDDVKLEKVREQQRQQWQIEQRKKQLAAIEELPQSVSDDESDEDDEDQDGLEFDSSRMQFTPTLATLLTRESNNVLMEEEDDEEGPESHKMSEEFVPILEGSSLMSVDFVDGASRWSSFG</sequence>
<keyword evidence="3" id="KW-1185">Reference proteome</keyword>
<feature type="region of interest" description="Disordered" evidence="1">
    <location>
        <begin position="248"/>
        <end position="290"/>
    </location>
</feature>
<feature type="region of interest" description="Disordered" evidence="1">
    <location>
        <begin position="341"/>
        <end position="379"/>
    </location>
</feature>
<reference evidence="3" key="1">
    <citation type="journal article" date="2010" name="Science">
        <title>Signatures of adaptation to obligate biotrophy in the Hyaloperonospora arabidopsidis genome.</title>
        <authorList>
            <person name="Baxter L."/>
            <person name="Tripathy S."/>
            <person name="Ishaque N."/>
            <person name="Boot N."/>
            <person name="Cabral A."/>
            <person name="Kemen E."/>
            <person name="Thines M."/>
            <person name="Ah-Fong A."/>
            <person name="Anderson R."/>
            <person name="Badejoko W."/>
            <person name="Bittner-Eddy P."/>
            <person name="Boore J.L."/>
            <person name="Chibucos M.C."/>
            <person name="Coates M."/>
            <person name="Dehal P."/>
            <person name="Delehaunty K."/>
            <person name="Dong S."/>
            <person name="Downton P."/>
            <person name="Dumas B."/>
            <person name="Fabro G."/>
            <person name="Fronick C."/>
            <person name="Fuerstenberg S.I."/>
            <person name="Fulton L."/>
            <person name="Gaulin E."/>
            <person name="Govers F."/>
            <person name="Hughes L."/>
            <person name="Humphray S."/>
            <person name="Jiang R.H."/>
            <person name="Judelson H."/>
            <person name="Kamoun S."/>
            <person name="Kyung K."/>
            <person name="Meijer H."/>
            <person name="Minx P."/>
            <person name="Morris P."/>
            <person name="Nelson J."/>
            <person name="Phuntumart V."/>
            <person name="Qutob D."/>
            <person name="Rehmany A."/>
            <person name="Rougon-Cardoso A."/>
            <person name="Ryden P."/>
            <person name="Torto-Alalibo T."/>
            <person name="Studholme D."/>
            <person name="Wang Y."/>
            <person name="Win J."/>
            <person name="Wood J."/>
            <person name="Clifton S.W."/>
            <person name="Rogers J."/>
            <person name="Van den Ackerveken G."/>
            <person name="Jones J.D."/>
            <person name="McDowell J.M."/>
            <person name="Beynon J."/>
            <person name="Tyler B.M."/>
        </authorList>
    </citation>
    <scope>NUCLEOTIDE SEQUENCE [LARGE SCALE GENOMIC DNA]</scope>
    <source>
        <strain evidence="3">Emoy2</strain>
    </source>
</reference>
<dbReference type="EMBL" id="JH597987">
    <property type="status" value="NOT_ANNOTATED_CDS"/>
    <property type="molecule type" value="Genomic_DNA"/>
</dbReference>
<feature type="region of interest" description="Disordered" evidence="1">
    <location>
        <begin position="308"/>
        <end position="328"/>
    </location>
</feature>
<dbReference type="EnsemblProtists" id="HpaT810644">
    <property type="protein sequence ID" value="HpaP810644"/>
    <property type="gene ID" value="HpaG810644"/>
</dbReference>
<protein>
    <submittedName>
        <fullName evidence="2">Uncharacterized protein</fullName>
    </submittedName>
</protein>
<organism evidence="2 3">
    <name type="scientific">Hyaloperonospora arabidopsidis (strain Emoy2)</name>
    <name type="common">Downy mildew agent</name>
    <name type="synonym">Peronospora arabidopsidis</name>
    <dbReference type="NCBI Taxonomy" id="559515"/>
    <lineage>
        <taxon>Eukaryota</taxon>
        <taxon>Sar</taxon>
        <taxon>Stramenopiles</taxon>
        <taxon>Oomycota</taxon>
        <taxon>Peronosporomycetes</taxon>
        <taxon>Peronosporales</taxon>
        <taxon>Peronosporaceae</taxon>
        <taxon>Hyaloperonospora</taxon>
    </lineage>
</organism>
<dbReference type="Proteomes" id="UP000011713">
    <property type="component" value="Unassembled WGS sequence"/>
</dbReference>
<feature type="compositionally biased region" description="Low complexity" evidence="1">
    <location>
        <begin position="251"/>
        <end position="261"/>
    </location>
</feature>
<dbReference type="InParanoid" id="M4BVV0"/>
<feature type="compositionally biased region" description="Basic residues" evidence="1">
    <location>
        <begin position="88"/>
        <end position="103"/>
    </location>
</feature>
<feature type="compositionally biased region" description="Basic and acidic residues" evidence="1">
    <location>
        <begin position="62"/>
        <end position="73"/>
    </location>
</feature>
<accession>M4BVV0</accession>
<evidence type="ECO:0000313" key="2">
    <source>
        <dbReference type="EnsemblProtists" id="HpaP810644"/>
    </source>
</evidence>
<dbReference type="OMA" id="SRRDHKY"/>
<dbReference type="HOGENOM" id="CLU_621814_0_0_1"/>
<feature type="region of interest" description="Disordered" evidence="1">
    <location>
        <begin position="392"/>
        <end position="412"/>
    </location>
</feature>
<dbReference type="VEuPathDB" id="FungiDB:HpaG810644"/>
<feature type="compositionally biased region" description="Polar residues" evidence="1">
    <location>
        <begin position="151"/>
        <end position="167"/>
    </location>
</feature>
<name>M4BVV0_HYAAE</name>
<dbReference type="eggNOG" id="ENOG502S9YM">
    <property type="taxonomic scope" value="Eukaryota"/>
</dbReference>
<evidence type="ECO:0000256" key="1">
    <source>
        <dbReference type="SAM" id="MobiDB-lite"/>
    </source>
</evidence>
<feature type="compositionally biased region" description="Acidic residues" evidence="1">
    <location>
        <begin position="358"/>
        <end position="373"/>
    </location>
</feature>
<feature type="compositionally biased region" description="Low complexity" evidence="1">
    <location>
        <begin position="118"/>
        <end position="129"/>
    </location>
</feature>
<proteinExistence type="predicted"/>
<feature type="region of interest" description="Disordered" evidence="1">
    <location>
        <begin position="50"/>
        <end position="196"/>
    </location>
</feature>
<evidence type="ECO:0000313" key="3">
    <source>
        <dbReference type="Proteomes" id="UP000011713"/>
    </source>
</evidence>